<evidence type="ECO:0000256" key="5">
    <source>
        <dbReference type="ARBA" id="ARBA00023186"/>
    </source>
</evidence>
<evidence type="ECO:0000256" key="4">
    <source>
        <dbReference type="ARBA" id="ARBA00022729"/>
    </source>
</evidence>
<keyword evidence="3" id="KW-1029">Fimbrium biogenesis</keyword>
<evidence type="ECO:0000256" key="3">
    <source>
        <dbReference type="ARBA" id="ARBA00022558"/>
    </source>
</evidence>
<proteinExistence type="inferred from homology"/>
<keyword evidence="4" id="KW-0732">Signal</keyword>
<dbReference type="RefSeq" id="WP_071682512.1">
    <property type="nucleotide sequence ID" value="NZ_CAMISF010000001.1"/>
</dbReference>
<dbReference type="AlphaFoldDB" id="A0A3S4YS25"/>
<dbReference type="Gene3D" id="2.60.40.10">
    <property type="entry name" value="Immunoglobulins"/>
    <property type="match status" value="1"/>
</dbReference>
<dbReference type="SUPFAM" id="SSF49354">
    <property type="entry name" value="PapD-like"/>
    <property type="match status" value="1"/>
</dbReference>
<evidence type="ECO:0000313" key="7">
    <source>
        <dbReference type="Proteomes" id="UP000270487"/>
    </source>
</evidence>
<protein>
    <recommendedName>
        <fullName evidence="2">Probable fimbrial chaperone EcpB</fullName>
    </recommendedName>
</protein>
<evidence type="ECO:0000256" key="2">
    <source>
        <dbReference type="ARBA" id="ARBA00014241"/>
    </source>
</evidence>
<sequence length="222" mass="24714">MNRFYFSIPLLLSLCHSALALDVGAVSSFMPSNSATLSKEIKNTTDSGRLVNIKIERISDPTESGVVIPMATKDEMLLSPASLMMPANARDVIRFYYKGPEDNQERYYRIVWFDQALTDAGQNTAKRNGVATTSARIGTILVVTPRQVNFNHQFANNKVANTGNATFKMVAYGPCKNKKEGSSCKENYFVMPGKDRGLSKVDINDKKSHVALWYGEQFIQVK</sequence>
<gene>
    <name evidence="6" type="primary">matC_1</name>
    <name evidence="6" type="ORF">NCTC13193_01887</name>
</gene>
<dbReference type="InterPro" id="IPR040695">
    <property type="entry name" value="EcpB_C"/>
</dbReference>
<dbReference type="InterPro" id="IPR013783">
    <property type="entry name" value="Ig-like_fold"/>
</dbReference>
<dbReference type="EMBL" id="LR134492">
    <property type="protein sequence ID" value="VEI67208.1"/>
    <property type="molecule type" value="Genomic_DNA"/>
</dbReference>
<organism evidence="6 7">
    <name type="scientific">Serratia fonticola</name>
    <dbReference type="NCBI Taxonomy" id="47917"/>
    <lineage>
        <taxon>Bacteria</taxon>
        <taxon>Pseudomonadati</taxon>
        <taxon>Pseudomonadota</taxon>
        <taxon>Gammaproteobacteria</taxon>
        <taxon>Enterobacterales</taxon>
        <taxon>Yersiniaceae</taxon>
        <taxon>Serratia</taxon>
    </lineage>
</organism>
<accession>A0A3S4YS25</accession>
<dbReference type="InterPro" id="IPR008962">
    <property type="entry name" value="PapD-like_sf"/>
</dbReference>
<keyword evidence="5" id="KW-0143">Chaperone</keyword>
<name>A0A3S4YS25_SERFO</name>
<evidence type="ECO:0000256" key="1">
    <source>
        <dbReference type="ARBA" id="ARBA00009408"/>
    </source>
</evidence>
<evidence type="ECO:0000313" key="6">
    <source>
        <dbReference type="EMBL" id="VEI67208.1"/>
    </source>
</evidence>
<comment type="similarity">
    <text evidence="1">Belongs to the EcpB/EcpE family.</text>
</comment>
<dbReference type="Pfam" id="PF18649">
    <property type="entry name" value="EcpB_C"/>
    <property type="match status" value="1"/>
</dbReference>
<dbReference type="Proteomes" id="UP000270487">
    <property type="component" value="Chromosome"/>
</dbReference>
<reference evidence="6 7" key="1">
    <citation type="submission" date="2018-12" db="EMBL/GenBank/DDBJ databases">
        <authorList>
            <consortium name="Pathogen Informatics"/>
        </authorList>
    </citation>
    <scope>NUCLEOTIDE SEQUENCE [LARGE SCALE GENOMIC DNA]</scope>
    <source>
        <strain evidence="6 7">NCTC13193</strain>
    </source>
</reference>